<feature type="domain" description="Methylmalonyl-CoA mutase alpha/beta chain catalytic" evidence="3">
    <location>
        <begin position="53"/>
        <end position="127"/>
    </location>
</feature>
<proteinExistence type="predicted"/>
<comment type="subunit">
    <text evidence="1">Heterodimer of an alpha and a beta chain.</text>
</comment>
<comment type="caution">
    <text evidence="4">The sequence shown here is derived from an EMBL/GenBank/DDBJ whole genome shotgun (WGS) entry which is preliminary data.</text>
</comment>
<organism evidence="4 5">
    <name type="scientific">Micromonospora pisi</name>
    <dbReference type="NCBI Taxonomy" id="589240"/>
    <lineage>
        <taxon>Bacteria</taxon>
        <taxon>Bacillati</taxon>
        <taxon>Actinomycetota</taxon>
        <taxon>Actinomycetes</taxon>
        <taxon>Micromonosporales</taxon>
        <taxon>Micromonosporaceae</taxon>
        <taxon>Micromonospora</taxon>
    </lineage>
</organism>
<dbReference type="PANTHER" id="PTHR48101:SF4">
    <property type="entry name" value="METHYLMALONYL-COA MUTASE, MITOCHONDRIAL"/>
    <property type="match status" value="1"/>
</dbReference>
<dbReference type="GO" id="GO:0019678">
    <property type="term" value="P:propionate metabolic process, methylmalonyl pathway"/>
    <property type="evidence" value="ECO:0007669"/>
    <property type="project" value="TreeGrafter"/>
</dbReference>
<dbReference type="RefSeq" id="WP_121153863.1">
    <property type="nucleotide sequence ID" value="NZ_RBKT01000001.1"/>
</dbReference>
<dbReference type="CDD" id="cd03677">
    <property type="entry name" value="MM_CoA_mutase_beta"/>
    <property type="match status" value="1"/>
</dbReference>
<evidence type="ECO:0000256" key="2">
    <source>
        <dbReference type="SAM" id="MobiDB-lite"/>
    </source>
</evidence>
<evidence type="ECO:0000313" key="5">
    <source>
        <dbReference type="Proteomes" id="UP000277671"/>
    </source>
</evidence>
<dbReference type="GO" id="GO:0004494">
    <property type="term" value="F:methylmalonyl-CoA mutase activity"/>
    <property type="evidence" value="ECO:0007669"/>
    <property type="project" value="UniProtKB-EC"/>
</dbReference>
<evidence type="ECO:0000313" key="4">
    <source>
        <dbReference type="EMBL" id="RKR86076.1"/>
    </source>
</evidence>
<gene>
    <name evidence="4" type="ORF">BDK92_0297</name>
</gene>
<sequence>MTRSPGELSLAADFVPATPAQWRQLALAVLRKSGVADERTGPEDVDDLLSRTTYDGIRLAPLYTAADVPVPPGLPGLPPFTRGGRPTGSLGPGWDVRQRHVDPDPVATREAVLTDLENGVTSIWLALEPGGLDHESLPAVLDGVYLDVAGVVLDAGPATEQAAAALFALAARRKVDTAELNGSLGADPLGWQARTGTPADPRTAATLARRCAADHPRLRAITVDATVYHDAGGSDAEELGCALAAGVAYLRALTDAGLDPVAALGQLEFRYAATADQFLTIAKLRAARRVWARVAEVCGVPAAGAQYQHAVTSSAMMTSRDPWVNMLRTTLACFAAGVGGANAVTVQPFDARLGLPDGFSRRIARNTQSLLLAEANVDRVIDPAGGSWYVERLTEDLAQAAWAWFTEIERAGGLAIALTSGLVAQRLATTWQRRTENLDHRRDPITGVSEFPNLDEALPTRAPAPVPVDGGLPRHRYAERFEALRDRSDAHQAGTGAPPTVFLATLGPVAAHTARASFAANLFAAGGVTTTRSGPGTDPAEIAAAFAASGATVACICGTDKSYAALASSVAGALASAGATRVWLAGKPGGYDNVDSYLFTGCDAVAVLETTLRDLGVA</sequence>
<feature type="region of interest" description="Disordered" evidence="2">
    <location>
        <begin position="443"/>
        <end position="471"/>
    </location>
</feature>
<feature type="domain" description="Methylmalonyl-CoA mutase alpha/beta chain catalytic" evidence="3">
    <location>
        <begin position="137"/>
        <end position="492"/>
    </location>
</feature>
<dbReference type="InterPro" id="IPR006099">
    <property type="entry name" value="MeMalonylCoA_mutase_a/b_cat"/>
</dbReference>
<dbReference type="PANTHER" id="PTHR48101">
    <property type="entry name" value="METHYLMALONYL-COA MUTASE, MITOCHONDRIAL-RELATED"/>
    <property type="match status" value="1"/>
</dbReference>
<reference evidence="4 5" key="1">
    <citation type="submission" date="2018-10" db="EMBL/GenBank/DDBJ databases">
        <title>Sequencing the genomes of 1000 actinobacteria strains.</title>
        <authorList>
            <person name="Klenk H.-P."/>
        </authorList>
    </citation>
    <scope>NUCLEOTIDE SEQUENCE [LARGE SCALE GENOMIC DNA]</scope>
    <source>
        <strain evidence="4 5">DSM 45175</strain>
    </source>
</reference>
<name>A0A495JAN1_9ACTN</name>
<dbReference type="OrthoDB" id="9762378at2"/>
<accession>A0A495JAN1</accession>
<dbReference type="SUPFAM" id="SSF51703">
    <property type="entry name" value="Cobalamin (vitamin B12)-dependent enzymes"/>
    <property type="match status" value="1"/>
</dbReference>
<dbReference type="Gene3D" id="3.20.20.240">
    <property type="entry name" value="Methylmalonyl-CoA mutase"/>
    <property type="match status" value="1"/>
</dbReference>
<dbReference type="GO" id="GO:0005737">
    <property type="term" value="C:cytoplasm"/>
    <property type="evidence" value="ECO:0007669"/>
    <property type="project" value="TreeGrafter"/>
</dbReference>
<dbReference type="EMBL" id="RBKT01000001">
    <property type="protein sequence ID" value="RKR86076.1"/>
    <property type="molecule type" value="Genomic_DNA"/>
</dbReference>
<dbReference type="GO" id="GO:0031419">
    <property type="term" value="F:cobalamin binding"/>
    <property type="evidence" value="ECO:0007669"/>
    <property type="project" value="UniProtKB-KW"/>
</dbReference>
<keyword evidence="5" id="KW-1185">Reference proteome</keyword>
<protein>
    <submittedName>
        <fullName evidence="4">Heterodimeric methylmalonyl-CoA mutase small subunit</fullName>
    </submittedName>
</protein>
<dbReference type="InterPro" id="IPR016176">
    <property type="entry name" value="Cbl-dep_enz_cat"/>
</dbReference>
<dbReference type="Pfam" id="PF01642">
    <property type="entry name" value="MM_CoA_mutase"/>
    <property type="match status" value="2"/>
</dbReference>
<evidence type="ECO:0000259" key="3">
    <source>
        <dbReference type="Pfam" id="PF01642"/>
    </source>
</evidence>
<dbReference type="Proteomes" id="UP000277671">
    <property type="component" value="Unassembled WGS sequence"/>
</dbReference>
<dbReference type="Gene3D" id="3.40.50.280">
    <property type="entry name" value="Cobalamin-binding domain"/>
    <property type="match status" value="1"/>
</dbReference>
<dbReference type="AlphaFoldDB" id="A0A495JAN1"/>
<evidence type="ECO:0000256" key="1">
    <source>
        <dbReference type="ARBA" id="ARBA00011870"/>
    </source>
</evidence>